<name>A0A8T1PQQ3_CARIL</name>
<dbReference type="SMART" id="SM00108">
    <property type="entry name" value="B_lectin"/>
    <property type="match status" value="1"/>
</dbReference>
<evidence type="ECO:0000313" key="3">
    <source>
        <dbReference type="EMBL" id="KAG6642650.1"/>
    </source>
</evidence>
<evidence type="ECO:0000313" key="4">
    <source>
        <dbReference type="Proteomes" id="UP000811609"/>
    </source>
</evidence>
<dbReference type="PANTHER" id="PTHR32444">
    <property type="entry name" value="BULB-TYPE LECTIN DOMAIN-CONTAINING PROTEIN"/>
    <property type="match status" value="1"/>
</dbReference>
<dbReference type="AlphaFoldDB" id="A0A8T1PQQ3"/>
<keyword evidence="4" id="KW-1185">Reference proteome</keyword>
<organism evidence="3 4">
    <name type="scientific">Carya illinoinensis</name>
    <name type="common">Pecan</name>
    <dbReference type="NCBI Taxonomy" id="32201"/>
    <lineage>
        <taxon>Eukaryota</taxon>
        <taxon>Viridiplantae</taxon>
        <taxon>Streptophyta</taxon>
        <taxon>Embryophyta</taxon>
        <taxon>Tracheophyta</taxon>
        <taxon>Spermatophyta</taxon>
        <taxon>Magnoliopsida</taxon>
        <taxon>eudicotyledons</taxon>
        <taxon>Gunneridae</taxon>
        <taxon>Pentapetalae</taxon>
        <taxon>rosids</taxon>
        <taxon>fabids</taxon>
        <taxon>Fagales</taxon>
        <taxon>Juglandaceae</taxon>
        <taxon>Carya</taxon>
    </lineage>
</organism>
<feature type="signal peptide" evidence="1">
    <location>
        <begin position="1"/>
        <end position="24"/>
    </location>
</feature>
<dbReference type="PROSITE" id="PS50927">
    <property type="entry name" value="BULB_LECTIN"/>
    <property type="match status" value="1"/>
</dbReference>
<accession>A0A8T1PQQ3</accession>
<gene>
    <name evidence="3" type="ORF">CIPAW_09G154600</name>
</gene>
<evidence type="ECO:0000256" key="1">
    <source>
        <dbReference type="SAM" id="SignalP"/>
    </source>
</evidence>
<dbReference type="CDD" id="cd00028">
    <property type="entry name" value="B_lectin"/>
    <property type="match status" value="1"/>
</dbReference>
<dbReference type="Pfam" id="PF01453">
    <property type="entry name" value="B_lectin"/>
    <property type="match status" value="1"/>
</dbReference>
<comment type="caution">
    <text evidence="3">The sequence shown here is derived from an EMBL/GenBank/DDBJ whole genome shotgun (WGS) entry which is preliminary data.</text>
</comment>
<reference evidence="3" key="1">
    <citation type="submission" date="2020-12" db="EMBL/GenBank/DDBJ databases">
        <title>WGS assembly of Carya illinoinensis cv. Pawnee.</title>
        <authorList>
            <person name="Platts A."/>
            <person name="Shu S."/>
            <person name="Wright S."/>
            <person name="Barry K."/>
            <person name="Edger P."/>
            <person name="Pires J.C."/>
            <person name="Schmutz J."/>
        </authorList>
    </citation>
    <scope>NUCLEOTIDE SEQUENCE</scope>
    <source>
        <tissue evidence="3">Leaf</tissue>
    </source>
</reference>
<keyword evidence="1" id="KW-0732">Signal</keyword>
<evidence type="ECO:0000259" key="2">
    <source>
        <dbReference type="PROSITE" id="PS50927"/>
    </source>
</evidence>
<protein>
    <recommendedName>
        <fullName evidence="2">Bulb-type lectin domain-containing protein</fullName>
    </recommendedName>
</protein>
<dbReference type="FunFam" id="2.90.10.10:FF:000005">
    <property type="entry name" value="G-type lectin S-receptor-like serine/threonine-protein kinase"/>
    <property type="match status" value="1"/>
</dbReference>
<feature type="chain" id="PRO_5035847857" description="Bulb-type lectin domain-containing protein" evidence="1">
    <location>
        <begin position="25"/>
        <end position="262"/>
    </location>
</feature>
<dbReference type="PANTHER" id="PTHR32444:SF63">
    <property type="entry name" value="G-TYPE LECTIN S-RECEPTOR-LIKE SERINE_THREONINE-PROTEIN KINASE RKS1"/>
    <property type="match status" value="1"/>
</dbReference>
<feature type="domain" description="Bulb-type lectin" evidence="2">
    <location>
        <begin position="25"/>
        <end position="149"/>
    </location>
</feature>
<dbReference type="InterPro" id="IPR001480">
    <property type="entry name" value="Bulb-type_lectin_dom"/>
</dbReference>
<proteinExistence type="predicted"/>
<dbReference type="Proteomes" id="UP000811609">
    <property type="component" value="Chromosome 9"/>
</dbReference>
<sequence>MYSPSKQLMTPLLLLSLLFQICVSQDTITPDEPLKDGDTLVSNRETFALGFFSWPANSSRRYVRIWYNKVPVQTVVWVANRDNPLDGTAGILSIDGHRNLVFTETNRSIPIWSTNASVVSANHSMARLLDTGNLVLVHPQTQRHIWQSFDFPTDTWLPFMKLGLDRRAGLNGSLTSWKSKDDTGTGNCTLAIDPTRYPQLFLYEGGAPLWRVGSWTGQRWSGVPQMTPNFIFNISYVDNQDEITVEDRLLVPNVFAIAVVKP</sequence>
<dbReference type="EMBL" id="CM031817">
    <property type="protein sequence ID" value="KAG6642650.1"/>
    <property type="molecule type" value="Genomic_DNA"/>
</dbReference>